<proteinExistence type="predicted"/>
<dbReference type="Proteomes" id="UP000722459">
    <property type="component" value="Unassembled WGS sequence"/>
</dbReference>
<evidence type="ECO:0000313" key="1">
    <source>
        <dbReference type="EMBL" id="MBT4870244.1"/>
    </source>
</evidence>
<organism evidence="1 2">
    <name type="scientific">Candidatus Iainarchaeum sp</name>
    <dbReference type="NCBI Taxonomy" id="3101447"/>
    <lineage>
        <taxon>Archaea</taxon>
        <taxon>Candidatus Iainarchaeota</taxon>
        <taxon>Candidatus Iainarchaeia</taxon>
        <taxon>Candidatus Iainarchaeales</taxon>
        <taxon>Candidatus Iainarchaeaceae</taxon>
        <taxon>Candidatus Iainarchaeum</taxon>
    </lineage>
</organism>
<reference evidence="1" key="1">
    <citation type="journal article" date="2021" name="ISME J.">
        <title>Mercury methylation by metabolically versatile and cosmopolitan marine bacteria.</title>
        <authorList>
            <person name="Lin H."/>
            <person name="Ascher D.B."/>
            <person name="Myung Y."/>
            <person name="Lamborg C.H."/>
            <person name="Hallam S.J."/>
            <person name="Gionfriddo C.M."/>
            <person name="Holt K.E."/>
            <person name="Moreau J.W."/>
        </authorList>
    </citation>
    <scope>NUCLEOTIDE SEQUENCE</scope>
    <source>
        <strain evidence="1">SI075_bin30</strain>
    </source>
</reference>
<evidence type="ECO:0008006" key="3">
    <source>
        <dbReference type="Google" id="ProtNLM"/>
    </source>
</evidence>
<name>A0A8T5GDN7_9ARCH</name>
<dbReference type="EMBL" id="JABJNZ010000022">
    <property type="protein sequence ID" value="MBT4870244.1"/>
    <property type="molecule type" value="Genomic_DNA"/>
</dbReference>
<sequence length="136" mass="14731">MDLILVLGALPETAERKTLYESIIGVCEPLAKEISTPINTMEFNKTANDSQRYDRAMGLVKRASLIIGEHSQPSTGLGIEIKAAENSEVPVLIVAKEGCKVSGMAKGCSVVREIIYYSSIDDLNKKISGFVNNLAE</sequence>
<protein>
    <recommendedName>
        <fullName evidence="3">Nucleoside 2-deoxyribosyltransferase</fullName>
    </recommendedName>
</protein>
<dbReference type="AlphaFoldDB" id="A0A8T5GDN7"/>
<comment type="caution">
    <text evidence="1">The sequence shown here is derived from an EMBL/GenBank/DDBJ whole genome shotgun (WGS) entry which is preliminary data.</text>
</comment>
<dbReference type="Gene3D" id="3.40.50.450">
    <property type="match status" value="1"/>
</dbReference>
<evidence type="ECO:0000313" key="2">
    <source>
        <dbReference type="Proteomes" id="UP000722459"/>
    </source>
</evidence>
<accession>A0A8T5GDN7</accession>
<gene>
    <name evidence="1" type="ORF">HON47_01585</name>
</gene>